<comment type="caution">
    <text evidence="2">The sequence shown here is derived from an EMBL/GenBank/DDBJ whole genome shotgun (WGS) entry which is preliminary data.</text>
</comment>
<proteinExistence type="predicted"/>
<gene>
    <name evidence="2" type="ORF">LCGC14_0344860</name>
</gene>
<protein>
    <submittedName>
        <fullName evidence="2">Uncharacterized protein</fullName>
    </submittedName>
</protein>
<feature type="compositionally biased region" description="Basic and acidic residues" evidence="1">
    <location>
        <begin position="34"/>
        <end position="51"/>
    </location>
</feature>
<evidence type="ECO:0000256" key="1">
    <source>
        <dbReference type="SAM" id="MobiDB-lite"/>
    </source>
</evidence>
<evidence type="ECO:0000313" key="2">
    <source>
        <dbReference type="EMBL" id="KKN79010.1"/>
    </source>
</evidence>
<organism evidence="2">
    <name type="scientific">marine sediment metagenome</name>
    <dbReference type="NCBI Taxonomy" id="412755"/>
    <lineage>
        <taxon>unclassified sequences</taxon>
        <taxon>metagenomes</taxon>
        <taxon>ecological metagenomes</taxon>
    </lineage>
</organism>
<sequence length="128" mass="14550">MARLNYEQFSPGISYYDMLLEQMMSPRSGYAGKQENKQARRIAGEKEDEALRGQLGSRRQLREGEQLPEGSYTSVRNPFTWLAAQQAMGGAPPRRFGAVDIWSTPQERQGGADRNRQWGQNQLSLWGI</sequence>
<feature type="region of interest" description="Disordered" evidence="1">
    <location>
        <begin position="29"/>
        <end position="73"/>
    </location>
</feature>
<name>A0A0F9TCP3_9ZZZZ</name>
<reference evidence="2" key="1">
    <citation type="journal article" date="2015" name="Nature">
        <title>Complex archaea that bridge the gap between prokaryotes and eukaryotes.</title>
        <authorList>
            <person name="Spang A."/>
            <person name="Saw J.H."/>
            <person name="Jorgensen S.L."/>
            <person name="Zaremba-Niedzwiedzka K."/>
            <person name="Martijn J."/>
            <person name="Lind A.E."/>
            <person name="van Eijk R."/>
            <person name="Schleper C."/>
            <person name="Guy L."/>
            <person name="Ettema T.J."/>
        </authorList>
    </citation>
    <scope>NUCLEOTIDE SEQUENCE</scope>
</reference>
<accession>A0A0F9TCP3</accession>
<dbReference type="AlphaFoldDB" id="A0A0F9TCP3"/>
<dbReference type="EMBL" id="LAZR01000254">
    <property type="protein sequence ID" value="KKN79010.1"/>
    <property type="molecule type" value="Genomic_DNA"/>
</dbReference>